<dbReference type="Proteomes" id="UP000655589">
    <property type="component" value="Unassembled WGS sequence"/>
</dbReference>
<dbReference type="RefSeq" id="WP_229785731.1">
    <property type="nucleotide sequence ID" value="NZ_BMPT01000024.1"/>
</dbReference>
<dbReference type="PANTHER" id="PTHR39428">
    <property type="entry name" value="F420H(2)-DEPENDENT QUINONE REDUCTASE RV1261C"/>
    <property type="match status" value="1"/>
</dbReference>
<reference evidence="3" key="1">
    <citation type="journal article" date="2014" name="Int. J. Syst. Evol. Microbiol.">
        <title>Complete genome sequence of Corynebacterium casei LMG S-19264T (=DSM 44701T), isolated from a smear-ripened cheese.</title>
        <authorList>
            <consortium name="US DOE Joint Genome Institute (JGI-PGF)"/>
            <person name="Walter F."/>
            <person name="Albersmeier A."/>
            <person name="Kalinowski J."/>
            <person name="Ruckert C."/>
        </authorList>
    </citation>
    <scope>NUCLEOTIDE SEQUENCE</scope>
    <source>
        <strain evidence="3">JCM 3051</strain>
    </source>
</reference>
<dbReference type="AlphaFoldDB" id="A0A8H9L6U9"/>
<comment type="catalytic activity">
    <reaction evidence="2">
        <text>oxidized coenzyme F420-(gamma-L-Glu)(n) + a quinol + H(+) = reduced coenzyme F420-(gamma-L-Glu)(n) + a quinone</text>
        <dbReference type="Rhea" id="RHEA:39663"/>
        <dbReference type="Rhea" id="RHEA-COMP:12939"/>
        <dbReference type="Rhea" id="RHEA-COMP:14378"/>
        <dbReference type="ChEBI" id="CHEBI:15378"/>
        <dbReference type="ChEBI" id="CHEBI:24646"/>
        <dbReference type="ChEBI" id="CHEBI:132124"/>
        <dbReference type="ChEBI" id="CHEBI:133980"/>
        <dbReference type="ChEBI" id="CHEBI:139511"/>
    </reaction>
</comment>
<keyword evidence="4" id="KW-1185">Reference proteome</keyword>
<dbReference type="SUPFAM" id="SSF50475">
    <property type="entry name" value="FMN-binding split barrel"/>
    <property type="match status" value="1"/>
</dbReference>
<dbReference type="InterPro" id="IPR004378">
    <property type="entry name" value="F420H2_quin_Rdtase"/>
</dbReference>
<evidence type="ECO:0000313" key="4">
    <source>
        <dbReference type="Proteomes" id="UP000655589"/>
    </source>
</evidence>
<dbReference type="Gene3D" id="2.30.110.10">
    <property type="entry name" value="Electron Transport, Fmn-binding Protein, Chain A"/>
    <property type="match status" value="1"/>
</dbReference>
<evidence type="ECO:0008006" key="5">
    <source>
        <dbReference type="Google" id="ProtNLM"/>
    </source>
</evidence>
<dbReference type="EMBL" id="BMPT01000024">
    <property type="protein sequence ID" value="GGM42357.1"/>
    <property type="molecule type" value="Genomic_DNA"/>
</dbReference>
<protein>
    <recommendedName>
        <fullName evidence="5">Deazaflavin-dependent oxidoreductase (Nitroreductase family)</fullName>
    </recommendedName>
</protein>
<accession>A0A8H9L6U9</accession>
<name>A0A8H9L6U9_9MICO</name>
<comment type="caution">
    <text evidence="3">The sequence shown here is derived from an EMBL/GenBank/DDBJ whole genome shotgun (WGS) entry which is preliminary data.</text>
</comment>
<dbReference type="InterPro" id="IPR012349">
    <property type="entry name" value="Split_barrel_FMN-bd"/>
</dbReference>
<dbReference type="PANTHER" id="PTHR39428:SF3">
    <property type="entry name" value="DEAZAFLAVIN-DEPENDENT NITROREDUCTASE"/>
    <property type="match status" value="1"/>
</dbReference>
<dbReference type="GO" id="GO:0005886">
    <property type="term" value="C:plasma membrane"/>
    <property type="evidence" value="ECO:0007669"/>
    <property type="project" value="TreeGrafter"/>
</dbReference>
<evidence type="ECO:0000256" key="2">
    <source>
        <dbReference type="ARBA" id="ARBA00049106"/>
    </source>
</evidence>
<evidence type="ECO:0000313" key="3">
    <source>
        <dbReference type="EMBL" id="GGM42357.1"/>
    </source>
</evidence>
<dbReference type="GO" id="GO:0070967">
    <property type="term" value="F:coenzyme F420 binding"/>
    <property type="evidence" value="ECO:0007669"/>
    <property type="project" value="TreeGrafter"/>
</dbReference>
<gene>
    <name evidence="3" type="ORF">GCM10010102_42320</name>
</gene>
<dbReference type="Pfam" id="PF04075">
    <property type="entry name" value="F420H2_quin_red"/>
    <property type="match status" value="1"/>
</dbReference>
<reference evidence="3" key="2">
    <citation type="submission" date="2020-09" db="EMBL/GenBank/DDBJ databases">
        <authorList>
            <person name="Sun Q."/>
            <person name="Ohkuma M."/>
        </authorList>
    </citation>
    <scope>NUCLEOTIDE SEQUENCE</scope>
    <source>
        <strain evidence="3">JCM 3051</strain>
    </source>
</reference>
<organism evidence="3 4">
    <name type="scientific">Promicromonospora citrea</name>
    <dbReference type="NCBI Taxonomy" id="43677"/>
    <lineage>
        <taxon>Bacteria</taxon>
        <taxon>Bacillati</taxon>
        <taxon>Actinomycetota</taxon>
        <taxon>Actinomycetes</taxon>
        <taxon>Micrococcales</taxon>
        <taxon>Promicromonosporaceae</taxon>
        <taxon>Promicromonospora</taxon>
    </lineage>
</organism>
<dbReference type="GO" id="GO:0016491">
    <property type="term" value="F:oxidoreductase activity"/>
    <property type="evidence" value="ECO:0007669"/>
    <property type="project" value="InterPro"/>
</dbReference>
<evidence type="ECO:0000256" key="1">
    <source>
        <dbReference type="ARBA" id="ARBA00008710"/>
    </source>
</evidence>
<comment type="similarity">
    <text evidence="1">Belongs to the F420H(2)-dependent quinone reductase family.</text>
</comment>
<proteinExistence type="inferred from homology"/>
<dbReference type="NCBIfam" id="TIGR00026">
    <property type="entry name" value="hi_GC_TIGR00026"/>
    <property type="match status" value="1"/>
</dbReference>
<sequence length="146" mass="15934">MSDQNDMNTMVIDAYRTNGGVLGDDVAGGHFTGKRLVLLHHVGRVSGTERVTPLVAATDGDAYLVVGSMGGAPKDPVWVANVEEGPEVVTIEVGDQTLQARATVVRAPSAEWERLYGIWAEYWPDAKEYETHTDRKFPVIRLEPVA</sequence>